<name>A0A0B1P5N1_UNCNE</name>
<proteinExistence type="predicted"/>
<organism evidence="2 3">
    <name type="scientific">Uncinula necator</name>
    <name type="common">Grape powdery mildew</name>
    <dbReference type="NCBI Taxonomy" id="52586"/>
    <lineage>
        <taxon>Eukaryota</taxon>
        <taxon>Fungi</taxon>
        <taxon>Dikarya</taxon>
        <taxon>Ascomycota</taxon>
        <taxon>Pezizomycotina</taxon>
        <taxon>Leotiomycetes</taxon>
        <taxon>Erysiphales</taxon>
        <taxon>Erysiphaceae</taxon>
        <taxon>Erysiphe</taxon>
    </lineage>
</organism>
<comment type="caution">
    <text evidence="2">The sequence shown here is derived from an EMBL/GenBank/DDBJ whole genome shotgun (WGS) entry which is preliminary data.</text>
</comment>
<dbReference type="EMBL" id="JNVN01002237">
    <property type="protein sequence ID" value="KHJ32221.1"/>
    <property type="molecule type" value="Genomic_DNA"/>
</dbReference>
<dbReference type="HOGENOM" id="CLU_1541250_0_0_1"/>
<evidence type="ECO:0000313" key="2">
    <source>
        <dbReference type="EMBL" id="KHJ32221.1"/>
    </source>
</evidence>
<evidence type="ECO:0000313" key="3">
    <source>
        <dbReference type="Proteomes" id="UP000030854"/>
    </source>
</evidence>
<dbReference type="STRING" id="52586.A0A0B1P5N1"/>
<sequence>MDLVPSTQARQLDIEKKRYKLDLRRVELVGKVNMLLSLYHLASTLVILHLEQTVHGSISRELKLRSVLASLNAQKLEYEAKEKRLKGEKIFYSDDVIYALKEYMRSLHKGRESLEERKSLAENKLSSYRECGTERRDAAKVMRSIADKYAELRKELDGVRRDIEKLKGRPLDRD</sequence>
<protein>
    <submittedName>
        <fullName evidence="2">Uncharacterized protein</fullName>
    </submittedName>
</protein>
<dbReference type="AlphaFoldDB" id="A0A0B1P5N1"/>
<feature type="coiled-coil region" evidence="1">
    <location>
        <begin position="68"/>
        <end position="169"/>
    </location>
</feature>
<gene>
    <name evidence="2" type="ORF">EV44_g3036</name>
</gene>
<accession>A0A0B1P5N1</accession>
<evidence type="ECO:0000256" key="1">
    <source>
        <dbReference type="SAM" id="Coils"/>
    </source>
</evidence>
<dbReference type="Proteomes" id="UP000030854">
    <property type="component" value="Unassembled WGS sequence"/>
</dbReference>
<keyword evidence="1" id="KW-0175">Coiled coil</keyword>
<keyword evidence="3" id="KW-1185">Reference proteome</keyword>
<reference evidence="2 3" key="1">
    <citation type="journal article" date="2014" name="BMC Genomics">
        <title>Adaptive genomic structural variation in the grape powdery mildew pathogen, Erysiphe necator.</title>
        <authorList>
            <person name="Jones L."/>
            <person name="Riaz S."/>
            <person name="Morales-Cruz A."/>
            <person name="Amrine K.C."/>
            <person name="McGuire B."/>
            <person name="Gubler W.D."/>
            <person name="Walker M.A."/>
            <person name="Cantu D."/>
        </authorList>
    </citation>
    <scope>NUCLEOTIDE SEQUENCE [LARGE SCALE GENOMIC DNA]</scope>
    <source>
        <strain evidence="3">c</strain>
    </source>
</reference>